<dbReference type="GO" id="GO:0016491">
    <property type="term" value="F:oxidoreductase activity"/>
    <property type="evidence" value="ECO:0007669"/>
    <property type="project" value="InterPro"/>
</dbReference>
<dbReference type="HOGENOM" id="CLU_042529_11_2_6"/>
<evidence type="ECO:0000313" key="4">
    <source>
        <dbReference type="Proteomes" id="UP000004263"/>
    </source>
</evidence>
<feature type="chain" id="PRO_5004194754" evidence="1">
    <location>
        <begin position="23"/>
        <end position="153"/>
    </location>
</feature>
<dbReference type="InterPro" id="IPR013740">
    <property type="entry name" value="Redoxin"/>
</dbReference>
<reference evidence="3 4" key="1">
    <citation type="submission" date="2006-03" db="EMBL/GenBank/DDBJ databases">
        <authorList>
            <person name="Pinhassi J."/>
            <person name="Pedros-Alio C."/>
            <person name="Ferriera S."/>
            <person name="Johnson J."/>
            <person name="Kravitz S."/>
            <person name="Halpern A."/>
            <person name="Remington K."/>
            <person name="Beeson K."/>
            <person name="Tran B."/>
            <person name="Rogers Y.-H."/>
            <person name="Friedman R."/>
            <person name="Venter J.C."/>
        </authorList>
    </citation>
    <scope>NUCLEOTIDE SEQUENCE [LARGE SCALE GENOMIC DNA]</scope>
    <source>
        <strain evidence="3 4">RED65</strain>
    </source>
</reference>
<feature type="signal peptide" evidence="1">
    <location>
        <begin position="1"/>
        <end position="22"/>
    </location>
</feature>
<dbReference type="AlphaFoldDB" id="Q1MYE6"/>
<dbReference type="CDD" id="cd02966">
    <property type="entry name" value="TlpA_like_family"/>
    <property type="match status" value="1"/>
</dbReference>
<dbReference type="InterPro" id="IPR036249">
    <property type="entry name" value="Thioredoxin-like_sf"/>
</dbReference>
<evidence type="ECO:0000313" key="3">
    <source>
        <dbReference type="EMBL" id="EAT10999.1"/>
    </source>
</evidence>
<evidence type="ECO:0000256" key="1">
    <source>
        <dbReference type="SAM" id="SignalP"/>
    </source>
</evidence>
<dbReference type="EMBL" id="AAQH01000026">
    <property type="protein sequence ID" value="EAT10999.1"/>
    <property type="molecule type" value="Genomic_DNA"/>
</dbReference>
<dbReference type="Proteomes" id="UP000004263">
    <property type="component" value="Unassembled WGS sequence"/>
</dbReference>
<gene>
    <name evidence="3" type="ORF">RED65_02218</name>
</gene>
<accession>Q1MYE6</accession>
<dbReference type="InterPro" id="IPR013766">
    <property type="entry name" value="Thioredoxin_domain"/>
</dbReference>
<evidence type="ECO:0000259" key="2">
    <source>
        <dbReference type="PROSITE" id="PS51352"/>
    </source>
</evidence>
<name>Q1MYE6_9GAMM</name>
<feature type="domain" description="Thioredoxin" evidence="2">
    <location>
        <begin position="1"/>
        <end position="150"/>
    </location>
</feature>
<organism evidence="3 4">
    <name type="scientific">Bermanella marisrubri</name>
    <dbReference type="NCBI Taxonomy" id="207949"/>
    <lineage>
        <taxon>Bacteria</taxon>
        <taxon>Pseudomonadati</taxon>
        <taxon>Pseudomonadota</taxon>
        <taxon>Gammaproteobacteria</taxon>
        <taxon>Oceanospirillales</taxon>
        <taxon>Oceanospirillaceae</taxon>
        <taxon>Bermanella</taxon>
    </lineage>
</organism>
<proteinExistence type="predicted"/>
<dbReference type="OrthoDB" id="9799347at2"/>
<dbReference type="Pfam" id="PF08534">
    <property type="entry name" value="Redoxin"/>
    <property type="match status" value="1"/>
</dbReference>
<dbReference type="STRING" id="207949.RED65_02218"/>
<protein>
    <submittedName>
        <fullName evidence="3">Thioredoxin family protein</fullName>
    </submittedName>
</protein>
<dbReference type="PROSITE" id="PS51352">
    <property type="entry name" value="THIOREDOXIN_2"/>
    <property type="match status" value="1"/>
</dbReference>
<sequence>MLLRQKIFSVALLLTLSLSSQAEEWLSKFDLQQYQGQVVYLDFWASWCGPCRKSFPWLNEMEDRYKKDGLIIVGVNLDSDIEAAKRFLKNVPADFRVFSDPDGELADQYKLIGMPSSFVIDRNGEVRHRHVGFKKSDIDSYETSIQELLKEAS</sequence>
<keyword evidence="1" id="KW-0732">Signal</keyword>
<keyword evidence="4" id="KW-1185">Reference proteome</keyword>
<dbReference type="SUPFAM" id="SSF52833">
    <property type="entry name" value="Thioredoxin-like"/>
    <property type="match status" value="1"/>
</dbReference>
<comment type="caution">
    <text evidence="3">The sequence shown here is derived from an EMBL/GenBank/DDBJ whole genome shotgun (WGS) entry which is preliminary data.</text>
</comment>
<dbReference type="PANTHER" id="PTHR42852">
    <property type="entry name" value="THIOL:DISULFIDE INTERCHANGE PROTEIN DSBE"/>
    <property type="match status" value="1"/>
</dbReference>
<dbReference type="InterPro" id="IPR050553">
    <property type="entry name" value="Thioredoxin_ResA/DsbE_sf"/>
</dbReference>
<dbReference type="PANTHER" id="PTHR42852:SF18">
    <property type="entry name" value="CHROMOSOME UNDETERMINED SCAFFOLD_47, WHOLE GENOME SHOTGUN SEQUENCE"/>
    <property type="match status" value="1"/>
</dbReference>
<dbReference type="Gene3D" id="3.40.30.10">
    <property type="entry name" value="Glutaredoxin"/>
    <property type="match status" value="1"/>
</dbReference>
<dbReference type="RefSeq" id="WP_007019300.1">
    <property type="nucleotide sequence ID" value="NZ_CH724123.1"/>
</dbReference>